<keyword evidence="5" id="KW-0597">Phosphoprotein</keyword>
<dbReference type="InterPro" id="IPR003661">
    <property type="entry name" value="HisK_dim/P_dom"/>
</dbReference>
<keyword evidence="8" id="KW-0547">Nucleotide-binding</keyword>
<evidence type="ECO:0000256" key="5">
    <source>
        <dbReference type="ARBA" id="ARBA00022553"/>
    </source>
</evidence>
<dbReference type="PANTHER" id="PTHR45528">
    <property type="entry name" value="SENSOR HISTIDINE KINASE CPXA"/>
    <property type="match status" value="1"/>
</dbReference>
<dbReference type="GO" id="GO:0000155">
    <property type="term" value="F:phosphorelay sensor kinase activity"/>
    <property type="evidence" value="ECO:0007669"/>
    <property type="project" value="InterPro"/>
</dbReference>
<gene>
    <name evidence="16" type="ORF">IV49_GL001025</name>
</gene>
<comment type="catalytic activity">
    <reaction evidence="1">
        <text>ATP + protein L-histidine = ADP + protein N-phospho-L-histidine.</text>
        <dbReference type="EC" id="2.7.13.3"/>
    </reaction>
</comment>
<feature type="transmembrane region" description="Helical" evidence="14">
    <location>
        <begin position="148"/>
        <end position="170"/>
    </location>
</feature>
<keyword evidence="7 14" id="KW-0812">Transmembrane</keyword>
<dbReference type="GO" id="GO:0005524">
    <property type="term" value="F:ATP binding"/>
    <property type="evidence" value="ECO:0007669"/>
    <property type="project" value="UniProtKB-KW"/>
</dbReference>
<dbReference type="InterPro" id="IPR005467">
    <property type="entry name" value="His_kinase_dom"/>
</dbReference>
<dbReference type="InterPro" id="IPR004358">
    <property type="entry name" value="Sig_transdc_His_kin-like_C"/>
</dbReference>
<evidence type="ECO:0000256" key="11">
    <source>
        <dbReference type="ARBA" id="ARBA00022989"/>
    </source>
</evidence>
<evidence type="ECO:0000256" key="3">
    <source>
        <dbReference type="ARBA" id="ARBA00012438"/>
    </source>
</evidence>
<dbReference type="InterPro" id="IPR003594">
    <property type="entry name" value="HATPase_dom"/>
</dbReference>
<reference evidence="16 17" key="1">
    <citation type="journal article" date="2015" name="Genome Announc.">
        <title>Expanding the biotechnology potential of lactobacilli through comparative genomics of 213 strains and associated genera.</title>
        <authorList>
            <person name="Sun Z."/>
            <person name="Harris H.M."/>
            <person name="McCann A."/>
            <person name="Guo C."/>
            <person name="Argimon S."/>
            <person name="Zhang W."/>
            <person name="Yang X."/>
            <person name="Jeffery I.B."/>
            <person name="Cooney J.C."/>
            <person name="Kagawa T.F."/>
            <person name="Liu W."/>
            <person name="Song Y."/>
            <person name="Salvetti E."/>
            <person name="Wrobel A."/>
            <person name="Rasinkangas P."/>
            <person name="Parkhill J."/>
            <person name="Rea M.C."/>
            <person name="O'Sullivan O."/>
            <person name="Ritari J."/>
            <person name="Douillard F.P."/>
            <person name="Paul Ross R."/>
            <person name="Yang R."/>
            <person name="Briner A.E."/>
            <person name="Felis G.E."/>
            <person name="de Vos W.M."/>
            <person name="Barrangou R."/>
            <person name="Klaenhammer T.R."/>
            <person name="Caufield P.W."/>
            <person name="Cui Y."/>
            <person name="Zhang H."/>
            <person name="O'Toole P.W."/>
        </authorList>
    </citation>
    <scope>NUCLEOTIDE SEQUENCE [LARGE SCALE GENOMIC DNA]</scope>
    <source>
        <strain evidence="16 17">DSM 20405</strain>
    </source>
</reference>
<dbReference type="InterPro" id="IPR036097">
    <property type="entry name" value="HisK_dim/P_sf"/>
</dbReference>
<evidence type="ECO:0000256" key="13">
    <source>
        <dbReference type="ARBA" id="ARBA00023136"/>
    </source>
</evidence>
<keyword evidence="12" id="KW-0902">Two-component regulatory system</keyword>
<dbReference type="SMART" id="SM00388">
    <property type="entry name" value="HisKA"/>
    <property type="match status" value="1"/>
</dbReference>
<keyword evidence="13 14" id="KW-0472">Membrane</keyword>
<keyword evidence="4" id="KW-1003">Cell membrane</keyword>
<dbReference type="PROSITE" id="PS50109">
    <property type="entry name" value="HIS_KIN"/>
    <property type="match status" value="1"/>
</dbReference>
<keyword evidence="11 14" id="KW-1133">Transmembrane helix</keyword>
<protein>
    <recommendedName>
        <fullName evidence="3">histidine kinase</fullName>
        <ecNumber evidence="3">2.7.13.3</ecNumber>
    </recommendedName>
</protein>
<dbReference type="Proteomes" id="UP000051841">
    <property type="component" value="Unassembled WGS sequence"/>
</dbReference>
<dbReference type="CDD" id="cd00082">
    <property type="entry name" value="HisKA"/>
    <property type="match status" value="1"/>
</dbReference>
<dbReference type="GO" id="GO:0005886">
    <property type="term" value="C:plasma membrane"/>
    <property type="evidence" value="ECO:0007669"/>
    <property type="project" value="UniProtKB-SubCell"/>
</dbReference>
<dbReference type="InterPro" id="IPR050398">
    <property type="entry name" value="HssS/ArlS-like"/>
</dbReference>
<dbReference type="EMBL" id="JQBL01000027">
    <property type="protein sequence ID" value="KRN49193.1"/>
    <property type="molecule type" value="Genomic_DNA"/>
</dbReference>
<evidence type="ECO:0000256" key="2">
    <source>
        <dbReference type="ARBA" id="ARBA00004651"/>
    </source>
</evidence>
<keyword evidence="10" id="KW-0067">ATP-binding</keyword>
<sequence length="389" mass="44792">MKKLYRRFMSVAILSLLVVITLVLVTLNCVNYAKIYKDSYEIIDEIKDNGGKISYEEHNESRYAIRYFTVIVTENTQDVNTSAVHSISKDQALKLTMQKRDEGKSQGVVYIYGNAFLYRISEGKQVTAVFMDITNQLDKAKHQVNMSIVIGILVFFIFVIIFYMFSGLLMRPFIKNYEKQKEFITNASHELKTPLAIISANNEVMEMMSGENEWSKSTHEQIERLNKLISNLISMARFQENQHFVLEGVDSSSIVKQSVEDFIPLANKQEKTLRYDISKNMMVKTDLSSFKEVVHILLDNAIKYCDDGGHIDVSLKKKGRNVIFKVENDYHDLSVDPETFFDRFYREDTSHHQEGYGIGLSMAKSIIEGAGGKIKVHYRKKKISFEVIL</sequence>
<evidence type="ECO:0000256" key="9">
    <source>
        <dbReference type="ARBA" id="ARBA00022777"/>
    </source>
</evidence>
<comment type="caution">
    <text evidence="16">The sequence shown here is derived from an EMBL/GenBank/DDBJ whole genome shotgun (WGS) entry which is preliminary data.</text>
</comment>
<proteinExistence type="predicted"/>
<dbReference type="EC" id="2.7.13.3" evidence="3"/>
<dbReference type="SMART" id="SM00387">
    <property type="entry name" value="HATPase_c"/>
    <property type="match status" value="1"/>
</dbReference>
<evidence type="ECO:0000256" key="14">
    <source>
        <dbReference type="SAM" id="Phobius"/>
    </source>
</evidence>
<feature type="domain" description="Histidine kinase" evidence="15">
    <location>
        <begin position="186"/>
        <end position="389"/>
    </location>
</feature>
<evidence type="ECO:0000259" key="15">
    <source>
        <dbReference type="PROSITE" id="PS50109"/>
    </source>
</evidence>
<name>A0A0R2H8B6_9FIRM</name>
<evidence type="ECO:0000313" key="16">
    <source>
        <dbReference type="EMBL" id="KRN49193.1"/>
    </source>
</evidence>
<evidence type="ECO:0000256" key="1">
    <source>
        <dbReference type="ARBA" id="ARBA00000085"/>
    </source>
</evidence>
<dbReference type="Pfam" id="PF00512">
    <property type="entry name" value="HisKA"/>
    <property type="match status" value="1"/>
</dbReference>
<dbReference type="InterPro" id="IPR036890">
    <property type="entry name" value="HATPase_C_sf"/>
</dbReference>
<dbReference type="SUPFAM" id="SSF55874">
    <property type="entry name" value="ATPase domain of HSP90 chaperone/DNA topoisomerase II/histidine kinase"/>
    <property type="match status" value="1"/>
</dbReference>
<keyword evidence="9 16" id="KW-0418">Kinase</keyword>
<evidence type="ECO:0000256" key="12">
    <source>
        <dbReference type="ARBA" id="ARBA00023012"/>
    </source>
</evidence>
<evidence type="ECO:0000256" key="4">
    <source>
        <dbReference type="ARBA" id="ARBA00022475"/>
    </source>
</evidence>
<dbReference type="Gene3D" id="3.30.565.10">
    <property type="entry name" value="Histidine kinase-like ATPase, C-terminal domain"/>
    <property type="match status" value="1"/>
</dbReference>
<dbReference type="RefSeq" id="WP_031589644.1">
    <property type="nucleotide sequence ID" value="NZ_JNKN01000031.1"/>
</dbReference>
<evidence type="ECO:0000256" key="7">
    <source>
        <dbReference type="ARBA" id="ARBA00022692"/>
    </source>
</evidence>
<dbReference type="PRINTS" id="PR00344">
    <property type="entry name" value="BCTRLSENSOR"/>
</dbReference>
<comment type="subcellular location">
    <subcellularLocation>
        <location evidence="2">Cell membrane</location>
        <topology evidence="2">Multi-pass membrane protein</topology>
    </subcellularLocation>
</comment>
<evidence type="ECO:0000313" key="17">
    <source>
        <dbReference type="Proteomes" id="UP000051841"/>
    </source>
</evidence>
<dbReference type="Pfam" id="PF02518">
    <property type="entry name" value="HATPase_c"/>
    <property type="match status" value="1"/>
</dbReference>
<accession>A0A0R2H8B6</accession>
<dbReference type="AlphaFoldDB" id="A0A0R2H8B6"/>
<evidence type="ECO:0000256" key="10">
    <source>
        <dbReference type="ARBA" id="ARBA00022840"/>
    </source>
</evidence>
<evidence type="ECO:0000256" key="8">
    <source>
        <dbReference type="ARBA" id="ARBA00022741"/>
    </source>
</evidence>
<dbReference type="SUPFAM" id="SSF47384">
    <property type="entry name" value="Homodimeric domain of signal transducing histidine kinase"/>
    <property type="match status" value="1"/>
</dbReference>
<dbReference type="PATRIC" id="fig|1410657.5.peg.1066"/>
<evidence type="ECO:0000256" key="6">
    <source>
        <dbReference type="ARBA" id="ARBA00022679"/>
    </source>
</evidence>
<dbReference type="PANTHER" id="PTHR45528:SF1">
    <property type="entry name" value="SENSOR HISTIDINE KINASE CPXA"/>
    <property type="match status" value="1"/>
</dbReference>
<dbReference type="Gene3D" id="1.10.287.130">
    <property type="match status" value="1"/>
</dbReference>
<keyword evidence="17" id="KW-1185">Reference proteome</keyword>
<keyword evidence="6" id="KW-0808">Transferase</keyword>
<organism evidence="16 17">
    <name type="scientific">Kandleria vitulina DSM 20405</name>
    <dbReference type="NCBI Taxonomy" id="1410657"/>
    <lineage>
        <taxon>Bacteria</taxon>
        <taxon>Bacillati</taxon>
        <taxon>Bacillota</taxon>
        <taxon>Erysipelotrichia</taxon>
        <taxon>Erysipelotrichales</taxon>
        <taxon>Coprobacillaceae</taxon>
        <taxon>Kandleria</taxon>
    </lineage>
</organism>